<protein>
    <recommendedName>
        <fullName evidence="4">Aminotransferase</fullName>
        <ecNumber evidence="4">2.6.1.-</ecNumber>
    </recommendedName>
</protein>
<dbReference type="Gene3D" id="3.90.1150.10">
    <property type="entry name" value="Aspartate Aminotransferase, domain 1"/>
    <property type="match status" value="1"/>
</dbReference>
<dbReference type="PROSITE" id="PS00105">
    <property type="entry name" value="AA_TRANSFER_CLASS_1"/>
    <property type="match status" value="1"/>
</dbReference>
<name>A0A1H1GAT7_9BACI</name>
<evidence type="ECO:0000256" key="3">
    <source>
        <dbReference type="ARBA" id="ARBA00022679"/>
    </source>
</evidence>
<evidence type="ECO:0000313" key="6">
    <source>
        <dbReference type="EMBL" id="SDR10209.1"/>
    </source>
</evidence>
<dbReference type="PANTHER" id="PTHR42832">
    <property type="entry name" value="AMINO ACID AMINOTRANSFERASE"/>
    <property type="match status" value="1"/>
</dbReference>
<dbReference type="EMBL" id="FNKD01000005">
    <property type="protein sequence ID" value="SDR10209.1"/>
    <property type="molecule type" value="Genomic_DNA"/>
</dbReference>
<feature type="domain" description="Aminotransferase class I/classII large" evidence="5">
    <location>
        <begin position="32"/>
        <end position="382"/>
    </location>
</feature>
<dbReference type="PANTHER" id="PTHR42832:SF3">
    <property type="entry name" value="L-GLUTAMINE--4-(METHYLSULFANYL)-2-OXOBUTANOATE AMINOTRANSFERASE"/>
    <property type="match status" value="1"/>
</dbReference>
<comment type="similarity">
    <text evidence="4">Belongs to the class-I pyridoxal-phosphate-dependent aminotransferase family.</text>
</comment>
<evidence type="ECO:0000256" key="4">
    <source>
        <dbReference type="RuleBase" id="RU000481"/>
    </source>
</evidence>
<evidence type="ECO:0000259" key="5">
    <source>
        <dbReference type="Pfam" id="PF00155"/>
    </source>
</evidence>
<proteinExistence type="inferred from homology"/>
<dbReference type="EC" id="2.6.1.-" evidence="4"/>
<accession>A0A1H1GAT7</accession>
<dbReference type="RefSeq" id="WP_092494320.1">
    <property type="nucleotide sequence ID" value="NZ_FNKD01000005.1"/>
</dbReference>
<dbReference type="Proteomes" id="UP000199444">
    <property type="component" value="Unassembled WGS sequence"/>
</dbReference>
<dbReference type="STRING" id="553311.SAMN05216231_3604"/>
<dbReference type="Gene3D" id="3.40.640.10">
    <property type="entry name" value="Type I PLP-dependent aspartate aminotransferase-like (Major domain)"/>
    <property type="match status" value="1"/>
</dbReference>
<dbReference type="InterPro" id="IPR004838">
    <property type="entry name" value="NHTrfase_class1_PyrdxlP-BS"/>
</dbReference>
<dbReference type="SUPFAM" id="SSF53383">
    <property type="entry name" value="PLP-dependent transferases"/>
    <property type="match status" value="1"/>
</dbReference>
<dbReference type="GO" id="GO:0030170">
    <property type="term" value="F:pyridoxal phosphate binding"/>
    <property type="evidence" value="ECO:0007669"/>
    <property type="project" value="InterPro"/>
</dbReference>
<dbReference type="GO" id="GO:0008483">
    <property type="term" value="F:transaminase activity"/>
    <property type="evidence" value="ECO:0007669"/>
    <property type="project" value="UniProtKB-KW"/>
</dbReference>
<evidence type="ECO:0000256" key="1">
    <source>
        <dbReference type="ARBA" id="ARBA00001933"/>
    </source>
</evidence>
<evidence type="ECO:0000313" key="7">
    <source>
        <dbReference type="Proteomes" id="UP000199444"/>
    </source>
</evidence>
<dbReference type="InterPro" id="IPR050881">
    <property type="entry name" value="LL-DAP_aminotransferase"/>
</dbReference>
<dbReference type="InterPro" id="IPR015424">
    <property type="entry name" value="PyrdxlP-dep_Trfase"/>
</dbReference>
<keyword evidence="3 4" id="KW-0808">Transferase</keyword>
<dbReference type="InterPro" id="IPR015422">
    <property type="entry name" value="PyrdxlP-dep_Trfase_small"/>
</dbReference>
<dbReference type="Pfam" id="PF00155">
    <property type="entry name" value="Aminotran_1_2"/>
    <property type="match status" value="1"/>
</dbReference>
<keyword evidence="2 4" id="KW-0032">Aminotransferase</keyword>
<gene>
    <name evidence="6" type="ORF">SAMN05216231_3604</name>
</gene>
<dbReference type="CDD" id="cd00609">
    <property type="entry name" value="AAT_like"/>
    <property type="match status" value="1"/>
</dbReference>
<dbReference type="InterPro" id="IPR015421">
    <property type="entry name" value="PyrdxlP-dep_Trfase_major"/>
</dbReference>
<evidence type="ECO:0000256" key="2">
    <source>
        <dbReference type="ARBA" id="ARBA00022576"/>
    </source>
</evidence>
<reference evidence="6 7" key="1">
    <citation type="submission" date="2016-10" db="EMBL/GenBank/DDBJ databases">
        <authorList>
            <person name="de Groot N.N."/>
        </authorList>
    </citation>
    <scope>NUCLEOTIDE SEQUENCE [LARGE SCALE GENOMIC DNA]</scope>
    <source>
        <strain evidence="6 7">CGMCC 1.10449</strain>
    </source>
</reference>
<dbReference type="InterPro" id="IPR004839">
    <property type="entry name" value="Aminotransferase_I/II_large"/>
</dbReference>
<organism evidence="6 7">
    <name type="scientific">Virgibacillus salinus</name>
    <dbReference type="NCBI Taxonomy" id="553311"/>
    <lineage>
        <taxon>Bacteria</taxon>
        <taxon>Bacillati</taxon>
        <taxon>Bacillota</taxon>
        <taxon>Bacilli</taxon>
        <taxon>Bacillales</taxon>
        <taxon>Bacillaceae</taxon>
        <taxon>Virgibacillus</taxon>
    </lineage>
</organism>
<dbReference type="AlphaFoldDB" id="A0A1H1GAT7"/>
<keyword evidence="7" id="KW-1185">Reference proteome</keyword>
<sequence length="393" mass="43628">MNFVSDKVKNLPPYLFSEFQRKKKELEASGVDVIDLGIGAPDLPTPDFVIDRLTEESRISENHRYSTYSGCVEYKEAVADFYKKQYNVDLDPFTEVMAVIGSKEGIANLMQATLNYNDMVLVPDPGYPVYRTAVHLAGGESVPLPLDIQNGYIPLYDQVEGAAVKRAKLMLLNYPSNPTAATVGYNTFLKAITFAGKNNLLLVHDAAYDMVTYNGYKAPSVMQVPGAKENAVEFGSLSKSFNMTGWRIGYMVGNKEVIKALSTFKSNIDTCQFLPIQKAAATALKSNFSQVAKNNKIYQERMEKLHNAFQELGIYADKPNGTIFLWAKVPDGFNSMSFANKLLEEAGVIVTPGNAFGPRGEGFIRVALTVTTERLDDVIERIQKLDFKEVVQK</sequence>
<comment type="cofactor">
    <cofactor evidence="1 4">
        <name>pyridoxal 5'-phosphate</name>
        <dbReference type="ChEBI" id="CHEBI:597326"/>
    </cofactor>
</comment>